<dbReference type="RefSeq" id="WP_115772468.1">
    <property type="nucleotide sequence ID" value="NZ_PIOC01000010.1"/>
</dbReference>
<evidence type="ECO:0000313" key="2">
    <source>
        <dbReference type="EMBL" id="RDW20382.1"/>
    </source>
</evidence>
<sequence length="24" mass="2772">MEPSWLDWAKQHQAIAQAGLTYLN</sequence>
<reference evidence="3" key="1">
    <citation type="submission" date="2017-11" db="EMBL/GenBank/DDBJ databases">
        <authorList>
            <person name="Zhu W."/>
        </authorList>
    </citation>
    <scope>NUCLEOTIDE SEQUENCE [LARGE SCALE GENOMIC DNA]</scope>
    <source>
        <strain evidence="3">CAU 1183</strain>
    </source>
</reference>
<dbReference type="EMBL" id="PIOC01000010">
    <property type="protein sequence ID" value="RDW20382.1"/>
    <property type="molecule type" value="Genomic_DNA"/>
</dbReference>
<feature type="domain" description="UDP-X diphosphatase-like N-terminal oligomerisation" evidence="1">
    <location>
        <begin position="4"/>
        <end position="22"/>
    </location>
</feature>
<keyword evidence="3" id="KW-1185">Reference proteome</keyword>
<dbReference type="Pfam" id="PF12535">
    <property type="entry name" value="Nudix_N"/>
    <property type="match status" value="1"/>
</dbReference>
<dbReference type="Gene3D" id="6.10.250.1120">
    <property type="match status" value="1"/>
</dbReference>
<name>A0A3D8PX84_9BACI</name>
<gene>
    <name evidence="2" type="ORF">CWR48_06140</name>
</gene>
<dbReference type="Proteomes" id="UP000257143">
    <property type="component" value="Unassembled WGS sequence"/>
</dbReference>
<comment type="caution">
    <text evidence="2">The sequence shown here is derived from an EMBL/GenBank/DDBJ whole genome shotgun (WGS) entry which is preliminary data.</text>
</comment>
<accession>A0A3D8PX84</accession>
<dbReference type="AlphaFoldDB" id="A0A3D8PX84"/>
<dbReference type="InterPro" id="IPR059176">
    <property type="entry name" value="UDP-X_N"/>
</dbReference>
<organism evidence="2 3">
    <name type="scientific">Oceanobacillus arenosus</name>
    <dbReference type="NCBI Taxonomy" id="1229153"/>
    <lineage>
        <taxon>Bacteria</taxon>
        <taxon>Bacillati</taxon>
        <taxon>Bacillota</taxon>
        <taxon>Bacilli</taxon>
        <taxon>Bacillales</taxon>
        <taxon>Bacillaceae</taxon>
        <taxon>Oceanobacillus</taxon>
    </lineage>
</organism>
<protein>
    <recommendedName>
        <fullName evidence="1">UDP-X diphosphatase-like N-terminal oligomerisation domain-containing protein</fullName>
    </recommendedName>
</protein>
<evidence type="ECO:0000313" key="3">
    <source>
        <dbReference type="Proteomes" id="UP000257143"/>
    </source>
</evidence>
<proteinExistence type="predicted"/>
<evidence type="ECO:0000259" key="1">
    <source>
        <dbReference type="Pfam" id="PF12535"/>
    </source>
</evidence>